<reference evidence="2" key="1">
    <citation type="submission" date="2016-07" db="EMBL/GenBank/DDBJ databases">
        <authorList>
            <person name="Bretaudeau A."/>
        </authorList>
    </citation>
    <scope>NUCLEOTIDE SEQUENCE</scope>
    <source>
        <strain evidence="2">Rice</strain>
        <tissue evidence="2">Whole body</tissue>
    </source>
</reference>
<name>A0A2H1VBL9_SPOFR</name>
<evidence type="ECO:0000313" key="2">
    <source>
        <dbReference type="EMBL" id="SOQ38238.1"/>
    </source>
</evidence>
<protein>
    <submittedName>
        <fullName evidence="2">SFRICE_005258</fullName>
    </submittedName>
</protein>
<accession>A0A2H1VBL9</accession>
<dbReference type="AlphaFoldDB" id="A0A2H1VBL9"/>
<feature type="compositionally biased region" description="Polar residues" evidence="1">
    <location>
        <begin position="73"/>
        <end position="82"/>
    </location>
</feature>
<dbReference type="EMBL" id="ODYU01001680">
    <property type="protein sequence ID" value="SOQ38238.1"/>
    <property type="molecule type" value="Genomic_DNA"/>
</dbReference>
<feature type="region of interest" description="Disordered" evidence="1">
    <location>
        <begin position="71"/>
        <end position="92"/>
    </location>
</feature>
<gene>
    <name evidence="2" type="ORF">SFRICE_005258</name>
</gene>
<proteinExistence type="predicted"/>
<organism evidence="2">
    <name type="scientific">Spodoptera frugiperda</name>
    <name type="common">Fall armyworm</name>
    <dbReference type="NCBI Taxonomy" id="7108"/>
    <lineage>
        <taxon>Eukaryota</taxon>
        <taxon>Metazoa</taxon>
        <taxon>Ecdysozoa</taxon>
        <taxon>Arthropoda</taxon>
        <taxon>Hexapoda</taxon>
        <taxon>Insecta</taxon>
        <taxon>Pterygota</taxon>
        <taxon>Neoptera</taxon>
        <taxon>Endopterygota</taxon>
        <taxon>Lepidoptera</taxon>
        <taxon>Glossata</taxon>
        <taxon>Ditrysia</taxon>
        <taxon>Noctuoidea</taxon>
        <taxon>Noctuidae</taxon>
        <taxon>Amphipyrinae</taxon>
        <taxon>Spodoptera</taxon>
    </lineage>
</organism>
<sequence>MLLPHRKPTRSSSCVVFRCVSEVTGGPTTTSPIFLIPDSPTTLKFLTSKRPATHLYKRYFYFNGTSVPLPPKTATSPVNEDLQTVDPRLQDL</sequence>
<evidence type="ECO:0000256" key="1">
    <source>
        <dbReference type="SAM" id="MobiDB-lite"/>
    </source>
</evidence>